<dbReference type="Gene3D" id="3.40.50.1240">
    <property type="entry name" value="Phosphoglycerate mutase-like"/>
    <property type="match status" value="1"/>
</dbReference>
<dbReference type="Proteomes" id="UP001595075">
    <property type="component" value="Unassembled WGS sequence"/>
</dbReference>
<sequence>MLGSQLKMLTTTIASLALIAQIASAQLNTTLQASSFVGTTTANSFPPSGTHVNATLFPSEPVVGFPAPTPTGVEPAAIQTAPAYPYNNGPANQFPLVAPQPYGNGEFADKFEIAKYWGNLSPWYSVSSADYGLPDANPSVPEGCNIVQMHLLYRHGARYPTTGAAPSTFAQKLHNATLDGGFNVTGELGFLSDWTYKLGAELLTPFGRKAGTLPVFRTQSQDRMVKSAENFAAGFFGVPEYQQQVNIEILVETPGVNNSGAPYDVCTNSNVASRGSIGSAAATKYVNTAFNSTISRLQMQISGVNLTATDAIAMLQLCSYETHALGYSTFCTLFSEEDFLAYEYYYDLIFYYNNGPVSPVSAAQGKGYLQEWVGRLTHTFPSATSALNQTYDNTTAYFPLNNSIYADATHEVVVLDTLTAFNLTALFRGPPLDPKGNTHSNTFVASKQVSFATHFTGQVLECPAKSPSRQIRFIVNDAVIPIADSYPGCPEDSNGLCSLDTVISVLQKRIVEIDFNHDCLSNYTAVAGNHVIYKDVPISPNCKLLRAKLDLGYTFIKKVGSKYIDKTSQSYIVLTIGSVAQKPTPGWSILPSYMAGLHGMTKDPFLT</sequence>
<protein>
    <recommendedName>
        <fullName evidence="2">3-phytase</fullName>
        <ecNumber evidence="2">3.1.3.8</ecNumber>
    </recommendedName>
</protein>
<keyword evidence="4" id="KW-0521">NADP</keyword>
<accession>A0ABR4CUM3</accession>
<dbReference type="InterPro" id="IPR033379">
    <property type="entry name" value="Acid_Pase_AS"/>
</dbReference>
<dbReference type="EMBL" id="JAZHXI010000003">
    <property type="protein sequence ID" value="KAL2073527.1"/>
    <property type="molecule type" value="Genomic_DNA"/>
</dbReference>
<dbReference type="Pfam" id="PF23441">
    <property type="entry name" value="SDR"/>
    <property type="match status" value="1"/>
</dbReference>
<dbReference type="PANTHER" id="PTHR20963:SF55">
    <property type="entry name" value="PHOSPHATASE, PUTATIVE-RELATED"/>
    <property type="match status" value="1"/>
</dbReference>
<feature type="signal peptide" evidence="5">
    <location>
        <begin position="1"/>
        <end position="25"/>
    </location>
</feature>
<dbReference type="InterPro" id="IPR000560">
    <property type="entry name" value="His_Pase_clade-2"/>
</dbReference>
<keyword evidence="3" id="KW-0378">Hydrolase</keyword>
<name>A0ABR4CUM3_9HELO</name>
<organism evidence="6 7">
    <name type="scientific">Oculimacula yallundae</name>
    <dbReference type="NCBI Taxonomy" id="86028"/>
    <lineage>
        <taxon>Eukaryota</taxon>
        <taxon>Fungi</taxon>
        <taxon>Dikarya</taxon>
        <taxon>Ascomycota</taxon>
        <taxon>Pezizomycotina</taxon>
        <taxon>Leotiomycetes</taxon>
        <taxon>Helotiales</taxon>
        <taxon>Ploettnerulaceae</taxon>
        <taxon>Oculimacula</taxon>
    </lineage>
</organism>
<evidence type="ECO:0000313" key="6">
    <source>
        <dbReference type="EMBL" id="KAL2073527.1"/>
    </source>
</evidence>
<dbReference type="EC" id="3.1.3.8" evidence="2"/>
<keyword evidence="7" id="KW-1185">Reference proteome</keyword>
<dbReference type="SUPFAM" id="SSF53254">
    <property type="entry name" value="Phosphoglycerate mutase-like"/>
    <property type="match status" value="1"/>
</dbReference>
<comment type="similarity">
    <text evidence="1">Belongs to the histidine acid phosphatase family.</text>
</comment>
<evidence type="ECO:0000256" key="4">
    <source>
        <dbReference type="ARBA" id="ARBA00022857"/>
    </source>
</evidence>
<evidence type="ECO:0000256" key="1">
    <source>
        <dbReference type="ARBA" id="ARBA00005375"/>
    </source>
</evidence>
<reference evidence="6 7" key="1">
    <citation type="journal article" date="2024" name="Commun. Biol.">
        <title>Comparative genomic analysis of thermophilic fungi reveals convergent evolutionary adaptations and gene losses.</title>
        <authorList>
            <person name="Steindorff A.S."/>
            <person name="Aguilar-Pontes M.V."/>
            <person name="Robinson A.J."/>
            <person name="Andreopoulos B."/>
            <person name="LaButti K."/>
            <person name="Kuo A."/>
            <person name="Mondo S."/>
            <person name="Riley R."/>
            <person name="Otillar R."/>
            <person name="Haridas S."/>
            <person name="Lipzen A."/>
            <person name="Grimwood J."/>
            <person name="Schmutz J."/>
            <person name="Clum A."/>
            <person name="Reid I.D."/>
            <person name="Moisan M.C."/>
            <person name="Butler G."/>
            <person name="Nguyen T.T.M."/>
            <person name="Dewar K."/>
            <person name="Conant G."/>
            <person name="Drula E."/>
            <person name="Henrissat B."/>
            <person name="Hansel C."/>
            <person name="Singer S."/>
            <person name="Hutchinson M.I."/>
            <person name="de Vries R.P."/>
            <person name="Natvig D.O."/>
            <person name="Powell A.J."/>
            <person name="Tsang A."/>
            <person name="Grigoriev I.V."/>
        </authorList>
    </citation>
    <scope>NUCLEOTIDE SEQUENCE [LARGE SCALE GENOMIC DNA]</scope>
    <source>
        <strain evidence="6 7">CBS 494.80</strain>
    </source>
</reference>
<proteinExistence type="inferred from homology"/>
<gene>
    <name evidence="6" type="ORF">VTL71DRAFT_10853</name>
</gene>
<feature type="chain" id="PRO_5045163295" description="3-phytase" evidence="5">
    <location>
        <begin position="26"/>
        <end position="607"/>
    </location>
</feature>
<dbReference type="PROSITE" id="PS00616">
    <property type="entry name" value="HIS_ACID_PHOSPHAT_1"/>
    <property type="match status" value="1"/>
</dbReference>
<dbReference type="InterPro" id="IPR029033">
    <property type="entry name" value="His_PPase_superfam"/>
</dbReference>
<dbReference type="PANTHER" id="PTHR20963">
    <property type="entry name" value="MULTIPLE INOSITOL POLYPHOSPHATE PHOSPHATASE-RELATED"/>
    <property type="match status" value="1"/>
</dbReference>
<dbReference type="InterPro" id="IPR057571">
    <property type="entry name" value="SDR_PhqE-like"/>
</dbReference>
<evidence type="ECO:0000256" key="3">
    <source>
        <dbReference type="ARBA" id="ARBA00022801"/>
    </source>
</evidence>
<evidence type="ECO:0000256" key="2">
    <source>
        <dbReference type="ARBA" id="ARBA00012632"/>
    </source>
</evidence>
<dbReference type="Pfam" id="PF00328">
    <property type="entry name" value="His_Phos_2"/>
    <property type="match status" value="2"/>
</dbReference>
<comment type="caution">
    <text evidence="6">The sequence shown here is derived from an EMBL/GenBank/DDBJ whole genome shotgun (WGS) entry which is preliminary data.</text>
</comment>
<dbReference type="CDD" id="cd07061">
    <property type="entry name" value="HP_HAP_like"/>
    <property type="match status" value="1"/>
</dbReference>
<evidence type="ECO:0000256" key="5">
    <source>
        <dbReference type="SAM" id="SignalP"/>
    </source>
</evidence>
<evidence type="ECO:0000313" key="7">
    <source>
        <dbReference type="Proteomes" id="UP001595075"/>
    </source>
</evidence>
<keyword evidence="5" id="KW-0732">Signal</keyword>